<dbReference type="PROSITE" id="PS51898">
    <property type="entry name" value="TYR_RECOMBINASE"/>
    <property type="match status" value="1"/>
</dbReference>
<dbReference type="InterPro" id="IPR011010">
    <property type="entry name" value="DNA_brk_join_enz"/>
</dbReference>
<reference evidence="7" key="1">
    <citation type="journal article" date="2020" name="Mol. Plant Microbe">
        <title>Rhizobial microsymbionts of the narrowly endemic Oxytropis species growing in Kamchatka are characterized by significant genetic diversity and possess a set of genes that are associated with T3SS and T6SS secretion systems and can affect the development of symbiosis.</title>
        <authorList>
            <person name="Safronova V."/>
            <person name="Guro P."/>
            <person name="Sazanova A."/>
            <person name="Kuznetsova I."/>
            <person name="Belimov A."/>
            <person name="Yakubov V."/>
            <person name="Chirak E."/>
            <person name="Afonin A."/>
            <person name="Gogolev Y."/>
            <person name="Andronov E."/>
            <person name="Tikhonovich I."/>
        </authorList>
    </citation>
    <scope>NUCLEOTIDE SEQUENCE [LARGE SCALE GENOMIC DNA]</scope>
    <source>
        <strain evidence="7">581</strain>
    </source>
</reference>
<evidence type="ECO:0000313" key="7">
    <source>
        <dbReference type="Proteomes" id="UP000515291"/>
    </source>
</evidence>
<organism evidence="6 7">
    <name type="scientific">Tardiphaga robiniae</name>
    <dbReference type="NCBI Taxonomy" id="943830"/>
    <lineage>
        <taxon>Bacteria</taxon>
        <taxon>Pseudomonadati</taxon>
        <taxon>Pseudomonadota</taxon>
        <taxon>Alphaproteobacteria</taxon>
        <taxon>Hyphomicrobiales</taxon>
        <taxon>Nitrobacteraceae</taxon>
        <taxon>Tardiphaga</taxon>
    </lineage>
</organism>
<dbReference type="KEGG" id="trb:HB776_05820"/>
<gene>
    <name evidence="6" type="ORF">HB776_05820</name>
</gene>
<evidence type="ECO:0000256" key="1">
    <source>
        <dbReference type="ARBA" id="ARBA00008857"/>
    </source>
</evidence>
<evidence type="ECO:0000313" key="6">
    <source>
        <dbReference type="EMBL" id="QND70803.1"/>
    </source>
</evidence>
<dbReference type="RefSeq" id="WP_184515960.1">
    <property type="nucleotide sequence ID" value="NZ_CP050292.1"/>
</dbReference>
<dbReference type="InterPro" id="IPR025166">
    <property type="entry name" value="Integrase_DNA_bind_dom"/>
</dbReference>
<evidence type="ECO:0000256" key="3">
    <source>
        <dbReference type="ARBA" id="ARBA00023125"/>
    </source>
</evidence>
<dbReference type="PANTHER" id="PTHR30629">
    <property type="entry name" value="PROPHAGE INTEGRASE"/>
    <property type="match status" value="1"/>
</dbReference>
<evidence type="ECO:0000256" key="2">
    <source>
        <dbReference type="ARBA" id="ARBA00022908"/>
    </source>
</evidence>
<dbReference type="GO" id="GO:0015074">
    <property type="term" value="P:DNA integration"/>
    <property type="evidence" value="ECO:0007669"/>
    <property type="project" value="UniProtKB-KW"/>
</dbReference>
<name>A0A7G6TVM1_9BRAD</name>
<keyword evidence="4" id="KW-0233">DNA recombination</keyword>
<protein>
    <submittedName>
        <fullName evidence="6">Site-specific integrase</fullName>
    </submittedName>
</protein>
<dbReference type="GO" id="GO:0006310">
    <property type="term" value="P:DNA recombination"/>
    <property type="evidence" value="ECO:0007669"/>
    <property type="project" value="UniProtKB-KW"/>
</dbReference>
<evidence type="ECO:0000259" key="5">
    <source>
        <dbReference type="PROSITE" id="PS51898"/>
    </source>
</evidence>
<dbReference type="Pfam" id="PF13356">
    <property type="entry name" value="Arm-DNA-bind_3"/>
    <property type="match status" value="1"/>
</dbReference>
<dbReference type="AlphaFoldDB" id="A0A7G6TVM1"/>
<keyword evidence="2" id="KW-0229">DNA integration</keyword>
<dbReference type="CDD" id="cd00801">
    <property type="entry name" value="INT_P4_C"/>
    <property type="match status" value="1"/>
</dbReference>
<keyword evidence="3" id="KW-0238">DNA-binding</keyword>
<dbReference type="InterPro" id="IPR010998">
    <property type="entry name" value="Integrase_recombinase_N"/>
</dbReference>
<dbReference type="Gene3D" id="3.30.160.390">
    <property type="entry name" value="Integrase, DNA-binding domain"/>
    <property type="match status" value="1"/>
</dbReference>
<dbReference type="InterPro" id="IPR050808">
    <property type="entry name" value="Phage_Integrase"/>
</dbReference>
<accession>A0A7G6TVM1</accession>
<evidence type="ECO:0000256" key="4">
    <source>
        <dbReference type="ARBA" id="ARBA00023172"/>
    </source>
</evidence>
<dbReference type="InterPro" id="IPR002104">
    <property type="entry name" value="Integrase_catalytic"/>
</dbReference>
<dbReference type="InterPro" id="IPR038488">
    <property type="entry name" value="Integrase_DNA-bd_sf"/>
</dbReference>
<dbReference type="GO" id="GO:0003677">
    <property type="term" value="F:DNA binding"/>
    <property type="evidence" value="ECO:0007669"/>
    <property type="project" value="UniProtKB-KW"/>
</dbReference>
<comment type="similarity">
    <text evidence="1">Belongs to the 'phage' integrase family.</text>
</comment>
<sequence length="420" mass="47875">MPRFTDRYIAGLKADRRIEVKDDACKGLAIRVTPGTKRGLLGRKTWCYRYFRSGKMHRITLGEYPAMSLAQATAEANKRSVDLYDGRNPAAEAQRETLAAVVTGDELTFDKLADRFIAEYAKPRKKSWRDDEWVLGLARKKFGPRYISTLKRKDYVQYLRNMAIHSVRNANKSQASICTMYNWINIEDETIINPLARLPKLGGKEREEDRVLTDDELRVLWPALVQINMPMTQVAGIALRLIFLTGQRPLQITGMRLDELVDLDGDFPRWDLPAERMKRPKPHSVPLSEEAVRHIKWAISLRPERQQGSPYVFPSPRGEGNKAISRHALSKAVLRLRSADYLGMAEWSPHDGRRSATTWARAMGIPRDTTEALTHHAIIGSGKTYDRYDMQTEKRQAVDAIADYIRRATGVQILSDTRAA</sequence>
<dbReference type="Proteomes" id="UP000515291">
    <property type="component" value="Chromosome"/>
</dbReference>
<dbReference type="Gene3D" id="1.10.443.10">
    <property type="entry name" value="Intergrase catalytic core"/>
    <property type="match status" value="1"/>
</dbReference>
<dbReference type="Pfam" id="PF00589">
    <property type="entry name" value="Phage_integrase"/>
    <property type="match status" value="1"/>
</dbReference>
<dbReference type="SUPFAM" id="SSF56349">
    <property type="entry name" value="DNA breaking-rejoining enzymes"/>
    <property type="match status" value="1"/>
</dbReference>
<dbReference type="EMBL" id="CP050292">
    <property type="protein sequence ID" value="QND70803.1"/>
    <property type="molecule type" value="Genomic_DNA"/>
</dbReference>
<dbReference type="PANTHER" id="PTHR30629:SF2">
    <property type="entry name" value="PROPHAGE INTEGRASE INTS-RELATED"/>
    <property type="match status" value="1"/>
</dbReference>
<dbReference type="Gene3D" id="1.10.150.130">
    <property type="match status" value="1"/>
</dbReference>
<dbReference type="InterPro" id="IPR013762">
    <property type="entry name" value="Integrase-like_cat_sf"/>
</dbReference>
<proteinExistence type="inferred from homology"/>
<feature type="domain" description="Tyr recombinase" evidence="5">
    <location>
        <begin position="207"/>
        <end position="401"/>
    </location>
</feature>